<dbReference type="Proteomes" id="UP000308549">
    <property type="component" value="Unassembled WGS sequence"/>
</dbReference>
<evidence type="ECO:0000313" key="3">
    <source>
        <dbReference type="Proteomes" id="UP000308549"/>
    </source>
</evidence>
<feature type="compositionally biased region" description="Polar residues" evidence="1">
    <location>
        <begin position="95"/>
        <end position="112"/>
    </location>
</feature>
<name>A0A4U0TN35_9PEZI</name>
<keyword evidence="3" id="KW-1185">Reference proteome</keyword>
<evidence type="ECO:0000313" key="2">
    <source>
        <dbReference type="EMBL" id="TKA23390.1"/>
    </source>
</evidence>
<feature type="region of interest" description="Disordered" evidence="1">
    <location>
        <begin position="95"/>
        <end position="134"/>
    </location>
</feature>
<dbReference type="EMBL" id="NAJL01000056">
    <property type="protein sequence ID" value="TKA23390.1"/>
    <property type="molecule type" value="Genomic_DNA"/>
</dbReference>
<evidence type="ECO:0000256" key="1">
    <source>
        <dbReference type="SAM" id="MobiDB-lite"/>
    </source>
</evidence>
<comment type="caution">
    <text evidence="2">The sequence shown here is derived from an EMBL/GenBank/DDBJ whole genome shotgun (WGS) entry which is preliminary data.</text>
</comment>
<feature type="compositionally biased region" description="Polar residues" evidence="1">
    <location>
        <begin position="1"/>
        <end position="14"/>
    </location>
</feature>
<sequence>MPRSSEASSQQSDTGFGLEGFGDRDIAASDEDLFISMMDMSGYWNQERNMSNLDLDAASSDFDFTWANANDIQLPCDITTLDKAPHTLTVLQSPNSMTGTEGHTSLQMSQPQDLCKRRRPEDVSDRQTQPSFGYGKDFSDPSLGAVGSEEYPNCQWLKSISEVASALDKVLGTAPLPLDSLLAAEQKLVSLQQASANDCSLNTELIITSLVASLLDMLKAQFRDFCSTDGPNQPKQKFSPVRGMSGSDTGLHVGRSRVTDDVAQKCVRAMVKRRLRNHFQILNGKVQKHCDSSEMLSSAVRLAAGATIREVETLLGMLNLQ</sequence>
<reference evidence="2 3" key="1">
    <citation type="submission" date="2017-03" db="EMBL/GenBank/DDBJ databases">
        <title>Genomes of endolithic fungi from Antarctica.</title>
        <authorList>
            <person name="Coleine C."/>
            <person name="Masonjones S."/>
            <person name="Stajich J.E."/>
        </authorList>
    </citation>
    <scope>NUCLEOTIDE SEQUENCE [LARGE SCALE GENOMIC DNA]</scope>
    <source>
        <strain evidence="2 3">CCFEE 6315</strain>
    </source>
</reference>
<gene>
    <name evidence="2" type="ORF">B0A50_07266</name>
</gene>
<protein>
    <submittedName>
        <fullName evidence="2">Uncharacterized protein</fullName>
    </submittedName>
</protein>
<feature type="region of interest" description="Disordered" evidence="1">
    <location>
        <begin position="230"/>
        <end position="250"/>
    </location>
</feature>
<dbReference type="AlphaFoldDB" id="A0A4U0TN35"/>
<proteinExistence type="predicted"/>
<organism evidence="2 3">
    <name type="scientific">Salinomyces thailandicus</name>
    <dbReference type="NCBI Taxonomy" id="706561"/>
    <lineage>
        <taxon>Eukaryota</taxon>
        <taxon>Fungi</taxon>
        <taxon>Dikarya</taxon>
        <taxon>Ascomycota</taxon>
        <taxon>Pezizomycotina</taxon>
        <taxon>Dothideomycetes</taxon>
        <taxon>Dothideomycetidae</taxon>
        <taxon>Mycosphaerellales</taxon>
        <taxon>Teratosphaeriaceae</taxon>
        <taxon>Salinomyces</taxon>
    </lineage>
</organism>
<accession>A0A4U0TN35</accession>
<feature type="region of interest" description="Disordered" evidence="1">
    <location>
        <begin position="1"/>
        <end position="23"/>
    </location>
</feature>